<gene>
    <name evidence="1" type="ORF">HUJ06_016431</name>
</gene>
<evidence type="ECO:0000313" key="1">
    <source>
        <dbReference type="EMBL" id="DAD46493.1"/>
    </source>
</evidence>
<reference evidence="1 2" key="1">
    <citation type="journal article" date="2020" name="Mol. Biol. Evol.">
        <title>Distinct Expression and Methylation Patterns for Genes with Different Fates following a Single Whole-Genome Duplication in Flowering Plants.</title>
        <authorList>
            <person name="Shi T."/>
            <person name="Rahmani R.S."/>
            <person name="Gugger P.F."/>
            <person name="Wang M."/>
            <person name="Li H."/>
            <person name="Zhang Y."/>
            <person name="Li Z."/>
            <person name="Wang Q."/>
            <person name="Van de Peer Y."/>
            <person name="Marchal K."/>
            <person name="Chen J."/>
        </authorList>
    </citation>
    <scope>NUCLEOTIDE SEQUENCE [LARGE SCALE GENOMIC DNA]</scope>
    <source>
        <tissue evidence="1">Leaf</tissue>
    </source>
</reference>
<name>A0A822ZNW5_NELNU</name>
<dbReference type="AlphaFoldDB" id="A0A822ZNW5"/>
<sequence length="51" mass="5910">MMECFLRPAKSNARSSDQFVLGRDWAGDVVWRTEDSFLFCVWSSMVSLHLP</sequence>
<dbReference type="EMBL" id="DUZY01000008">
    <property type="protein sequence ID" value="DAD46493.1"/>
    <property type="molecule type" value="Genomic_DNA"/>
</dbReference>
<accession>A0A822ZNW5</accession>
<keyword evidence="2" id="KW-1185">Reference proteome</keyword>
<protein>
    <submittedName>
        <fullName evidence="1">Uncharacterized protein</fullName>
    </submittedName>
</protein>
<comment type="caution">
    <text evidence="1">The sequence shown here is derived from an EMBL/GenBank/DDBJ whole genome shotgun (WGS) entry which is preliminary data.</text>
</comment>
<proteinExistence type="predicted"/>
<organism evidence="1 2">
    <name type="scientific">Nelumbo nucifera</name>
    <name type="common">Sacred lotus</name>
    <dbReference type="NCBI Taxonomy" id="4432"/>
    <lineage>
        <taxon>Eukaryota</taxon>
        <taxon>Viridiplantae</taxon>
        <taxon>Streptophyta</taxon>
        <taxon>Embryophyta</taxon>
        <taxon>Tracheophyta</taxon>
        <taxon>Spermatophyta</taxon>
        <taxon>Magnoliopsida</taxon>
        <taxon>Proteales</taxon>
        <taxon>Nelumbonaceae</taxon>
        <taxon>Nelumbo</taxon>
    </lineage>
</organism>
<evidence type="ECO:0000313" key="2">
    <source>
        <dbReference type="Proteomes" id="UP000607653"/>
    </source>
</evidence>
<dbReference type="Proteomes" id="UP000607653">
    <property type="component" value="Unassembled WGS sequence"/>
</dbReference>